<gene>
    <name evidence="2" type="ORF">SAMN05421852_12115</name>
</gene>
<protein>
    <submittedName>
        <fullName evidence="2">Virus attachment protein p12 family protein</fullName>
    </submittedName>
</protein>
<dbReference type="RefSeq" id="WP_093231352.1">
    <property type="nucleotide sequence ID" value="NZ_FORR01000021.1"/>
</dbReference>
<name>A0A1I3U2R7_9BACL</name>
<keyword evidence="1" id="KW-0472">Membrane</keyword>
<dbReference type="AlphaFoldDB" id="A0A1I3U2R7"/>
<keyword evidence="1" id="KW-1133">Transmembrane helix</keyword>
<dbReference type="STRING" id="46223.SAMN05421852_12115"/>
<keyword evidence="3" id="KW-1185">Reference proteome</keyword>
<reference evidence="2 3" key="1">
    <citation type="submission" date="2016-10" db="EMBL/GenBank/DDBJ databases">
        <authorList>
            <person name="de Groot N.N."/>
        </authorList>
    </citation>
    <scope>NUCLEOTIDE SEQUENCE [LARGE SCALE GENOMIC DNA]</scope>
    <source>
        <strain evidence="2 3">DSM 44778</strain>
    </source>
</reference>
<proteinExistence type="predicted"/>
<accession>A0A1I3U2R7</accession>
<evidence type="ECO:0000313" key="3">
    <source>
        <dbReference type="Proteomes" id="UP000199545"/>
    </source>
</evidence>
<organism evidence="2 3">
    <name type="scientific">Thermoflavimicrobium dichotomicum</name>
    <dbReference type="NCBI Taxonomy" id="46223"/>
    <lineage>
        <taxon>Bacteria</taxon>
        <taxon>Bacillati</taxon>
        <taxon>Bacillota</taxon>
        <taxon>Bacilli</taxon>
        <taxon>Bacillales</taxon>
        <taxon>Thermoactinomycetaceae</taxon>
        <taxon>Thermoflavimicrobium</taxon>
    </lineage>
</organism>
<dbReference type="EMBL" id="FORR01000021">
    <property type="protein sequence ID" value="SFJ76829.1"/>
    <property type="molecule type" value="Genomic_DNA"/>
</dbReference>
<dbReference type="Proteomes" id="UP000199545">
    <property type="component" value="Unassembled WGS sequence"/>
</dbReference>
<keyword evidence="1" id="KW-0812">Transmembrane</keyword>
<dbReference type="Pfam" id="PF12669">
    <property type="entry name" value="FeoB_associated"/>
    <property type="match status" value="1"/>
</dbReference>
<dbReference type="OrthoDB" id="2326035at2"/>
<evidence type="ECO:0000313" key="2">
    <source>
        <dbReference type="EMBL" id="SFJ76829.1"/>
    </source>
</evidence>
<sequence length="56" mass="6346">MVINFLLGTLIFGYSGWVLYRYFQKTKQSKCAACSVKESCAVVLCNQAQHPNKDRS</sequence>
<feature type="transmembrane region" description="Helical" evidence="1">
    <location>
        <begin position="6"/>
        <end position="23"/>
    </location>
</feature>
<evidence type="ECO:0000256" key="1">
    <source>
        <dbReference type="SAM" id="Phobius"/>
    </source>
</evidence>